<feature type="compositionally biased region" description="Basic and acidic residues" evidence="1">
    <location>
        <begin position="130"/>
        <end position="139"/>
    </location>
</feature>
<comment type="caution">
    <text evidence="2">The sequence shown here is derived from an EMBL/GenBank/DDBJ whole genome shotgun (WGS) entry which is preliminary data.</text>
</comment>
<sequence length="192" mass="22137">MPLSPPDPRKYLPSRAHPDHRSQRKELEKKHPFGYTEPILLGLLGLGLAWNIEHQVKHHEERKDKEEEERLKREDRERRRREKQRGGGGGGGGGSSSRRGDSVGGGSSEMRSDTRDRDRAGSSARGGSGSRDDAREFRSSRHQSVGGQRSDLRYVERQQPPPPRREERHVDDRYEDRYDDRVPLGRGRRDSW</sequence>
<dbReference type="Proteomes" id="UP001295740">
    <property type="component" value="Unassembled WGS sequence"/>
</dbReference>
<feature type="compositionally biased region" description="Basic and acidic residues" evidence="1">
    <location>
        <begin position="163"/>
        <end position="192"/>
    </location>
</feature>
<feature type="compositionally biased region" description="Basic and acidic residues" evidence="1">
    <location>
        <begin position="16"/>
        <end position="31"/>
    </location>
</feature>
<accession>A0AAI8VBN9</accession>
<organism evidence="2 3">
    <name type="scientific">Anthostomella pinea</name>
    <dbReference type="NCBI Taxonomy" id="933095"/>
    <lineage>
        <taxon>Eukaryota</taxon>
        <taxon>Fungi</taxon>
        <taxon>Dikarya</taxon>
        <taxon>Ascomycota</taxon>
        <taxon>Pezizomycotina</taxon>
        <taxon>Sordariomycetes</taxon>
        <taxon>Xylariomycetidae</taxon>
        <taxon>Xylariales</taxon>
        <taxon>Xylariaceae</taxon>
        <taxon>Anthostomella</taxon>
    </lineage>
</organism>
<protein>
    <submittedName>
        <fullName evidence="2">Uu.00g048170.m01.CDS01</fullName>
    </submittedName>
</protein>
<reference evidence="2" key="1">
    <citation type="submission" date="2023-10" db="EMBL/GenBank/DDBJ databases">
        <authorList>
            <person name="Hackl T."/>
        </authorList>
    </citation>
    <scope>NUCLEOTIDE SEQUENCE</scope>
</reference>
<evidence type="ECO:0000313" key="2">
    <source>
        <dbReference type="EMBL" id="CAJ2501964.1"/>
    </source>
</evidence>
<dbReference type="EMBL" id="CAUWAG010000003">
    <property type="protein sequence ID" value="CAJ2501964.1"/>
    <property type="molecule type" value="Genomic_DNA"/>
</dbReference>
<evidence type="ECO:0000256" key="1">
    <source>
        <dbReference type="SAM" id="MobiDB-lite"/>
    </source>
</evidence>
<feature type="compositionally biased region" description="Basic and acidic residues" evidence="1">
    <location>
        <begin position="110"/>
        <end position="120"/>
    </location>
</feature>
<feature type="compositionally biased region" description="Basic and acidic residues" evidence="1">
    <location>
        <begin position="56"/>
        <end position="77"/>
    </location>
</feature>
<proteinExistence type="predicted"/>
<keyword evidence="3" id="KW-1185">Reference proteome</keyword>
<evidence type="ECO:0000313" key="3">
    <source>
        <dbReference type="Proteomes" id="UP001295740"/>
    </source>
</evidence>
<gene>
    <name evidence="2" type="ORF">KHLLAP_LOCUS2432</name>
</gene>
<dbReference type="AlphaFoldDB" id="A0AAI8VBN9"/>
<name>A0AAI8VBN9_9PEZI</name>
<feature type="compositionally biased region" description="Gly residues" evidence="1">
    <location>
        <begin position="86"/>
        <end position="95"/>
    </location>
</feature>
<feature type="region of interest" description="Disordered" evidence="1">
    <location>
        <begin position="1"/>
        <end position="34"/>
    </location>
</feature>
<feature type="region of interest" description="Disordered" evidence="1">
    <location>
        <begin position="56"/>
        <end position="192"/>
    </location>
</feature>